<evidence type="ECO:0000313" key="2">
    <source>
        <dbReference type="Proteomes" id="UP001221411"/>
    </source>
</evidence>
<dbReference type="EMBL" id="JAQNDO010000001">
    <property type="protein sequence ID" value="MDC0746156.1"/>
    <property type="molecule type" value="Genomic_DNA"/>
</dbReference>
<evidence type="ECO:0008006" key="3">
    <source>
        <dbReference type="Google" id="ProtNLM"/>
    </source>
</evidence>
<sequence>MKNVYLWASSIVICCLVGCAGEPMQEGGVGEAVQRLATAEDIEHACSHAQSPPGGAYTNVTAVTSGTAPLLVEHGAYNVTLPGSGSSYAGKVAFEADEDAEHAFYTDPSVTVTVKLGTTVLTPVWSTTLTAEVCAGSNNTSLPDYGTDAALSYVKTYDLESGETYSVEFTNTSAALLVIPENLEE</sequence>
<dbReference type="RefSeq" id="WP_271924390.1">
    <property type="nucleotide sequence ID" value="NZ_JAQNDO010000001.1"/>
</dbReference>
<gene>
    <name evidence="1" type="ORF">POL67_32815</name>
</gene>
<proteinExistence type="predicted"/>
<dbReference type="Proteomes" id="UP001221411">
    <property type="component" value="Unassembled WGS sequence"/>
</dbReference>
<comment type="caution">
    <text evidence="1">The sequence shown here is derived from an EMBL/GenBank/DDBJ whole genome shotgun (WGS) entry which is preliminary data.</text>
</comment>
<protein>
    <recommendedName>
        <fullName evidence="3">Lipoprotein</fullName>
    </recommendedName>
</protein>
<organism evidence="1 2">
    <name type="scientific">Polyangium mundeleinium</name>
    <dbReference type="NCBI Taxonomy" id="2995306"/>
    <lineage>
        <taxon>Bacteria</taxon>
        <taxon>Pseudomonadati</taxon>
        <taxon>Myxococcota</taxon>
        <taxon>Polyangia</taxon>
        <taxon>Polyangiales</taxon>
        <taxon>Polyangiaceae</taxon>
        <taxon>Polyangium</taxon>
    </lineage>
</organism>
<reference evidence="1 2" key="1">
    <citation type="submission" date="2022-11" db="EMBL/GenBank/DDBJ databases">
        <title>Minimal conservation of predation-associated metabolite biosynthetic gene clusters underscores biosynthetic potential of Myxococcota including descriptions for ten novel species: Archangium lansinium sp. nov., Myxococcus landrumus sp. nov., Nannocystis bai.</title>
        <authorList>
            <person name="Ahearne A."/>
            <person name="Stevens C."/>
            <person name="Dowd S."/>
        </authorList>
    </citation>
    <scope>NUCLEOTIDE SEQUENCE [LARGE SCALE GENOMIC DNA]</scope>
    <source>
        <strain evidence="1 2">RJM3</strain>
    </source>
</reference>
<name>A0ABT5EZB8_9BACT</name>
<evidence type="ECO:0000313" key="1">
    <source>
        <dbReference type="EMBL" id="MDC0746156.1"/>
    </source>
</evidence>
<accession>A0ABT5EZB8</accession>
<keyword evidence="2" id="KW-1185">Reference proteome</keyword>